<evidence type="ECO:0000313" key="1">
    <source>
        <dbReference type="EMBL" id="KAF9646786.1"/>
    </source>
</evidence>
<sequence length="555" mass="61360">MTLENNRTFISPRNQRITRVNTRTHTKDAYGFDYPSLPSLVDAVTSQVDNEFPRRQFASGCSFDDIVWQQAIGSLMTLDHVHRGHDHGDDEHVLFSLIQAGLIDHQAFDLPHKWATRSSQYSAMMAERLWALHTTEKARNDRLESELHMLKGEVQLLSTHLLAVDRHSYDANNKVNKELKKDGTRLDRHRSCLNMIADKHNAAIEYISNMSSQQELHRLSLLAFHENICLCNNRSDLAEAPLMSDPSLSPTPDRNVGTDSSGMIVQPAPEENVDPIPVPAPGPSRRSCCGPTRVVESTTTLQVITSEDEIKDRIVGAWQVQGGSRDNASTLTGSESNRSSAGTCTGPVVELTRGPLVTLSPEARGYWLLSVMRAVSLMPNGTVLARLHSSDLVGGELQLVFPLNQEDFDALVSGEMTAEICPVVVSEVEREGPTGGPELYDDILSGDAYLSAIEDGSIGEYDTVLMFSIDSAQLYQHKKSDCWIYIWILLDLGPDERYKIRSILPGGVIPGPDAPGNIESFLFPGLAHVSALQKEGLHIWVSGLCGLWHVIFQTF</sequence>
<organism evidence="1 2">
    <name type="scientific">Thelephora ganbajun</name>
    <name type="common">Ganba fungus</name>
    <dbReference type="NCBI Taxonomy" id="370292"/>
    <lineage>
        <taxon>Eukaryota</taxon>
        <taxon>Fungi</taxon>
        <taxon>Dikarya</taxon>
        <taxon>Basidiomycota</taxon>
        <taxon>Agaricomycotina</taxon>
        <taxon>Agaricomycetes</taxon>
        <taxon>Thelephorales</taxon>
        <taxon>Thelephoraceae</taxon>
        <taxon>Thelephora</taxon>
    </lineage>
</organism>
<evidence type="ECO:0000313" key="2">
    <source>
        <dbReference type="Proteomes" id="UP000886501"/>
    </source>
</evidence>
<dbReference type="Proteomes" id="UP000886501">
    <property type="component" value="Unassembled WGS sequence"/>
</dbReference>
<name>A0ACB6ZCA5_THEGA</name>
<reference evidence="1" key="2">
    <citation type="journal article" date="2020" name="Nat. Commun.">
        <title>Large-scale genome sequencing of mycorrhizal fungi provides insights into the early evolution of symbiotic traits.</title>
        <authorList>
            <person name="Miyauchi S."/>
            <person name="Kiss E."/>
            <person name="Kuo A."/>
            <person name="Drula E."/>
            <person name="Kohler A."/>
            <person name="Sanchez-Garcia M."/>
            <person name="Morin E."/>
            <person name="Andreopoulos B."/>
            <person name="Barry K.W."/>
            <person name="Bonito G."/>
            <person name="Buee M."/>
            <person name="Carver A."/>
            <person name="Chen C."/>
            <person name="Cichocki N."/>
            <person name="Clum A."/>
            <person name="Culley D."/>
            <person name="Crous P.W."/>
            <person name="Fauchery L."/>
            <person name="Girlanda M."/>
            <person name="Hayes R.D."/>
            <person name="Keri Z."/>
            <person name="LaButti K."/>
            <person name="Lipzen A."/>
            <person name="Lombard V."/>
            <person name="Magnuson J."/>
            <person name="Maillard F."/>
            <person name="Murat C."/>
            <person name="Nolan M."/>
            <person name="Ohm R.A."/>
            <person name="Pangilinan J."/>
            <person name="Pereira M.F."/>
            <person name="Perotto S."/>
            <person name="Peter M."/>
            <person name="Pfister S."/>
            <person name="Riley R."/>
            <person name="Sitrit Y."/>
            <person name="Stielow J.B."/>
            <person name="Szollosi G."/>
            <person name="Zifcakova L."/>
            <person name="Stursova M."/>
            <person name="Spatafora J.W."/>
            <person name="Tedersoo L."/>
            <person name="Vaario L.M."/>
            <person name="Yamada A."/>
            <person name="Yan M."/>
            <person name="Wang P."/>
            <person name="Xu J."/>
            <person name="Bruns T."/>
            <person name="Baldrian P."/>
            <person name="Vilgalys R."/>
            <person name="Dunand C."/>
            <person name="Henrissat B."/>
            <person name="Grigoriev I.V."/>
            <person name="Hibbett D."/>
            <person name="Nagy L.G."/>
            <person name="Martin F.M."/>
        </authorList>
    </citation>
    <scope>NUCLEOTIDE SEQUENCE</scope>
    <source>
        <strain evidence="1">P2</strain>
    </source>
</reference>
<comment type="caution">
    <text evidence="1">The sequence shown here is derived from an EMBL/GenBank/DDBJ whole genome shotgun (WGS) entry which is preliminary data.</text>
</comment>
<reference evidence="1" key="1">
    <citation type="submission" date="2019-10" db="EMBL/GenBank/DDBJ databases">
        <authorList>
            <consortium name="DOE Joint Genome Institute"/>
            <person name="Kuo A."/>
            <person name="Miyauchi S."/>
            <person name="Kiss E."/>
            <person name="Drula E."/>
            <person name="Kohler A."/>
            <person name="Sanchez-Garcia M."/>
            <person name="Andreopoulos B."/>
            <person name="Barry K.W."/>
            <person name="Bonito G."/>
            <person name="Buee M."/>
            <person name="Carver A."/>
            <person name="Chen C."/>
            <person name="Cichocki N."/>
            <person name="Clum A."/>
            <person name="Culley D."/>
            <person name="Crous P.W."/>
            <person name="Fauchery L."/>
            <person name="Girlanda M."/>
            <person name="Hayes R."/>
            <person name="Keri Z."/>
            <person name="Labutti K."/>
            <person name="Lipzen A."/>
            <person name="Lombard V."/>
            <person name="Magnuson J."/>
            <person name="Maillard F."/>
            <person name="Morin E."/>
            <person name="Murat C."/>
            <person name="Nolan M."/>
            <person name="Ohm R."/>
            <person name="Pangilinan J."/>
            <person name="Pereira M."/>
            <person name="Perotto S."/>
            <person name="Peter M."/>
            <person name="Riley R."/>
            <person name="Sitrit Y."/>
            <person name="Stielow B."/>
            <person name="Szollosi G."/>
            <person name="Zifcakova L."/>
            <person name="Stursova M."/>
            <person name="Spatafora J.W."/>
            <person name="Tedersoo L."/>
            <person name="Vaario L.-M."/>
            <person name="Yamada A."/>
            <person name="Yan M."/>
            <person name="Wang P."/>
            <person name="Xu J."/>
            <person name="Bruns T."/>
            <person name="Baldrian P."/>
            <person name="Vilgalys R."/>
            <person name="Henrissat B."/>
            <person name="Grigoriev I.V."/>
            <person name="Hibbett D."/>
            <person name="Nagy L.G."/>
            <person name="Martin F.M."/>
        </authorList>
    </citation>
    <scope>NUCLEOTIDE SEQUENCE</scope>
    <source>
        <strain evidence="1">P2</strain>
    </source>
</reference>
<gene>
    <name evidence="1" type="ORF">BDM02DRAFT_3188492</name>
</gene>
<accession>A0ACB6ZCA5</accession>
<dbReference type="EMBL" id="MU118048">
    <property type="protein sequence ID" value="KAF9646786.1"/>
    <property type="molecule type" value="Genomic_DNA"/>
</dbReference>
<keyword evidence="2" id="KW-1185">Reference proteome</keyword>
<protein>
    <submittedName>
        <fullName evidence="1">Uncharacterized protein</fullName>
    </submittedName>
</protein>
<proteinExistence type="predicted"/>